<accession>A0ABT0IMK3</accession>
<sequence length="428" mass="47349">MSWLSRLLRLDGAKDIEPWRGGAVSTEHGDNFVTNQVTVADYRDYRAAQGGAAVGLSATWACVQLIAGTIASLPLMVYRTGDDGIRRVAKDHPLYFVLHDSPNFDQTAVDFWEIMAASIELHGNAYALMERRASDRAITSLYPIRPDLVKVRRLSNGDLEYEWTDNGRRVVKTGTDVLHIRGSFGDALGGTSTLSACRNVFDDAMAAENAAGSMFQNGVNPSGVLSTKPEVQLTPEQRHELEQHLQKKYMGSIRQGRPMLLDNGLTWTQLSINPQDAQMLESRKFSGEQICRIFGVPPAMVGFGDKSSNWGTGKEVDVLGFQKFALRKRLKRIEQSVLKQLVPLSERRAQGLTIEFNLDGLLRGDTTSRYDAYEKAIRMGIKTRNECRALENDPPIEGGDVITVQMQDIPLANAINGDRDGQEDSASS</sequence>
<proteinExistence type="predicted"/>
<dbReference type="NCBIfam" id="TIGR01537">
    <property type="entry name" value="portal_HK97"/>
    <property type="match status" value="1"/>
</dbReference>
<evidence type="ECO:0000313" key="1">
    <source>
        <dbReference type="EMBL" id="MCK8779076.1"/>
    </source>
</evidence>
<dbReference type="Proteomes" id="UP001202827">
    <property type="component" value="Unassembled WGS sequence"/>
</dbReference>
<keyword evidence="2" id="KW-1185">Reference proteome</keyword>
<evidence type="ECO:0000313" key="2">
    <source>
        <dbReference type="Proteomes" id="UP001202827"/>
    </source>
</evidence>
<organism evidence="1 2">
    <name type="scientific">Neorhizobium turbinariae</name>
    <dbReference type="NCBI Taxonomy" id="2937795"/>
    <lineage>
        <taxon>Bacteria</taxon>
        <taxon>Pseudomonadati</taxon>
        <taxon>Pseudomonadota</taxon>
        <taxon>Alphaproteobacteria</taxon>
        <taxon>Hyphomicrobiales</taxon>
        <taxon>Rhizobiaceae</taxon>
        <taxon>Rhizobium/Agrobacterium group</taxon>
        <taxon>Neorhizobium</taxon>
    </lineage>
</organism>
<comment type="caution">
    <text evidence="1">The sequence shown here is derived from an EMBL/GenBank/DDBJ whole genome shotgun (WGS) entry which is preliminary data.</text>
</comment>
<name>A0ABT0IMK3_9HYPH</name>
<reference evidence="1 2" key="1">
    <citation type="submission" date="2022-04" db="EMBL/GenBank/DDBJ databases">
        <title>Rhizobium coralii sp. nov., isolated from coral Turbinaria peltata.</title>
        <authorList>
            <person name="Sun H."/>
        </authorList>
    </citation>
    <scope>NUCLEOTIDE SEQUENCE [LARGE SCALE GENOMIC DNA]</scope>
    <source>
        <strain evidence="1 2">NTR19</strain>
    </source>
</reference>
<dbReference type="InterPro" id="IPR006944">
    <property type="entry name" value="Phage/GTA_portal"/>
</dbReference>
<dbReference type="RefSeq" id="WP_248681887.1">
    <property type="nucleotide sequence ID" value="NZ_JALPRY010000004.1"/>
</dbReference>
<gene>
    <name evidence="1" type="ORF">M0654_03660</name>
</gene>
<protein>
    <submittedName>
        <fullName evidence="1">Phage portal protein</fullName>
    </submittedName>
</protein>
<dbReference type="InterPro" id="IPR006427">
    <property type="entry name" value="Portal_HK97"/>
</dbReference>
<dbReference type="Pfam" id="PF04860">
    <property type="entry name" value="Phage_portal"/>
    <property type="match status" value="1"/>
</dbReference>
<dbReference type="EMBL" id="JALPRY010000004">
    <property type="protein sequence ID" value="MCK8779076.1"/>
    <property type="molecule type" value="Genomic_DNA"/>
</dbReference>